<evidence type="ECO:0000256" key="6">
    <source>
        <dbReference type="PIRNR" id="PIRNR038800"/>
    </source>
</evidence>
<dbReference type="Pfam" id="PF22580">
    <property type="entry name" value="KYNU_C"/>
    <property type="match status" value="1"/>
</dbReference>
<feature type="modified residue" description="N6-(pyridoxal phosphate)lysine" evidence="4">
    <location>
        <position position="233"/>
    </location>
</feature>
<comment type="catalytic activity">
    <reaction evidence="4 6">
        <text>L-kynurenine + H2O = anthranilate + L-alanine + H(+)</text>
        <dbReference type="Rhea" id="RHEA:16813"/>
        <dbReference type="ChEBI" id="CHEBI:15377"/>
        <dbReference type="ChEBI" id="CHEBI:15378"/>
        <dbReference type="ChEBI" id="CHEBI:16567"/>
        <dbReference type="ChEBI" id="CHEBI:57959"/>
        <dbReference type="ChEBI" id="CHEBI:57972"/>
        <dbReference type="EC" id="3.7.1.3"/>
    </reaction>
</comment>
<comment type="caution">
    <text evidence="4">Lacks conserved residue(s) required for the propagation of feature annotation.</text>
</comment>
<dbReference type="RefSeq" id="WP_343798410.1">
    <property type="nucleotide sequence ID" value="NZ_BAAADJ010000019.1"/>
</dbReference>
<keyword evidence="3 4" id="KW-0663">Pyridoxal phosphate</keyword>
<feature type="binding site" evidence="4">
    <location>
        <position position="289"/>
    </location>
    <ligand>
        <name>pyridoxal 5'-phosphate</name>
        <dbReference type="ChEBI" id="CHEBI:597326"/>
    </ligand>
</feature>
<organism evidence="7 8">
    <name type="scientific">Bacillus carboniphilus</name>
    <dbReference type="NCBI Taxonomy" id="86663"/>
    <lineage>
        <taxon>Bacteria</taxon>
        <taxon>Bacillati</taxon>
        <taxon>Bacillota</taxon>
        <taxon>Bacilli</taxon>
        <taxon>Bacillales</taxon>
        <taxon>Bacillaceae</taxon>
        <taxon>Bacillus</taxon>
    </lineage>
</organism>
<evidence type="ECO:0000256" key="2">
    <source>
        <dbReference type="ARBA" id="ARBA00022801"/>
    </source>
</evidence>
<dbReference type="NCBIfam" id="TIGR01814">
    <property type="entry name" value="kynureninase"/>
    <property type="match status" value="1"/>
</dbReference>
<dbReference type="SUPFAM" id="SSF53383">
    <property type="entry name" value="PLP-dependent transferases"/>
    <property type="match status" value="1"/>
</dbReference>
<dbReference type="EC" id="3.7.1.3" evidence="4 5"/>
<keyword evidence="1 4" id="KW-0662">Pyridine nucleotide biosynthesis</keyword>
<feature type="binding site" evidence="4">
    <location>
        <position position="207"/>
    </location>
    <ligand>
        <name>pyridoxal 5'-phosphate</name>
        <dbReference type="ChEBI" id="CHEBI:597326"/>
    </ligand>
</feature>
<keyword evidence="2 4" id="KW-0378">Hydrolase</keyword>
<dbReference type="InterPro" id="IPR015424">
    <property type="entry name" value="PyrdxlP-dep_Trfase"/>
</dbReference>
<evidence type="ECO:0000256" key="3">
    <source>
        <dbReference type="ARBA" id="ARBA00022898"/>
    </source>
</evidence>
<dbReference type="InterPro" id="IPR010111">
    <property type="entry name" value="Kynureninase"/>
</dbReference>
<dbReference type="Gene3D" id="3.90.1150.10">
    <property type="entry name" value="Aspartate Aminotransferase, domain 1"/>
    <property type="match status" value="1"/>
</dbReference>
<comment type="pathway">
    <text evidence="4 6">Cofactor biosynthesis; NAD(+) biosynthesis; quinolinate from L-kynurenine: step 2/3.</text>
</comment>
<evidence type="ECO:0000256" key="4">
    <source>
        <dbReference type="HAMAP-Rule" id="MF_01970"/>
    </source>
</evidence>
<dbReference type="PANTHER" id="PTHR14084">
    <property type="entry name" value="KYNURENINASE"/>
    <property type="match status" value="1"/>
</dbReference>
<proteinExistence type="inferred from homology"/>
<dbReference type="PANTHER" id="PTHR14084:SF0">
    <property type="entry name" value="KYNURENINASE"/>
    <property type="match status" value="1"/>
</dbReference>
<gene>
    <name evidence="4 7" type="primary">kynU</name>
    <name evidence="7" type="ORF">GCM10008967_18380</name>
</gene>
<name>A0ABP3FZ43_9BACI</name>
<dbReference type="HAMAP" id="MF_01970">
    <property type="entry name" value="Kynureninase"/>
    <property type="match status" value="1"/>
</dbReference>
<feature type="binding site" evidence="4">
    <location>
        <position position="261"/>
    </location>
    <ligand>
        <name>pyridoxal 5'-phosphate</name>
        <dbReference type="ChEBI" id="CHEBI:597326"/>
    </ligand>
</feature>
<comment type="caution">
    <text evidence="7">The sequence shown here is derived from an EMBL/GenBank/DDBJ whole genome shotgun (WGS) entry which is preliminary data.</text>
</comment>
<evidence type="ECO:0000256" key="1">
    <source>
        <dbReference type="ARBA" id="ARBA00022642"/>
    </source>
</evidence>
<comment type="similarity">
    <text evidence="4 6">Belongs to the kynureninase family.</text>
</comment>
<evidence type="ECO:0000313" key="8">
    <source>
        <dbReference type="Proteomes" id="UP001500782"/>
    </source>
</evidence>
<evidence type="ECO:0000313" key="7">
    <source>
        <dbReference type="EMBL" id="GAA0328210.1"/>
    </source>
</evidence>
<comment type="cofactor">
    <cofactor evidence="4 6">
        <name>pyridoxal 5'-phosphate</name>
        <dbReference type="ChEBI" id="CHEBI:597326"/>
    </cofactor>
</comment>
<reference evidence="8" key="1">
    <citation type="journal article" date="2019" name="Int. J. Syst. Evol. Microbiol.">
        <title>The Global Catalogue of Microorganisms (GCM) 10K type strain sequencing project: providing services to taxonomists for standard genome sequencing and annotation.</title>
        <authorList>
            <consortium name="The Broad Institute Genomics Platform"/>
            <consortium name="The Broad Institute Genome Sequencing Center for Infectious Disease"/>
            <person name="Wu L."/>
            <person name="Ma J."/>
        </authorList>
    </citation>
    <scope>NUCLEOTIDE SEQUENCE [LARGE SCALE GENOMIC DNA]</scope>
    <source>
        <strain evidence="8">JCM 9731</strain>
    </source>
</reference>
<protein>
    <recommendedName>
        <fullName evidence="4 5">Kynureninase</fullName>
        <ecNumber evidence="4 5">3.7.1.3</ecNumber>
    </recommendedName>
    <alternativeName>
        <fullName evidence="4">L-kynurenine hydrolase</fullName>
    </alternativeName>
</protein>
<dbReference type="PIRSF" id="PIRSF038800">
    <property type="entry name" value="KYNU"/>
    <property type="match status" value="1"/>
</dbReference>
<comment type="subunit">
    <text evidence="4 6">Homodimer.</text>
</comment>
<feature type="binding site" evidence="4">
    <location>
        <position position="210"/>
    </location>
    <ligand>
        <name>pyridoxal 5'-phosphate</name>
        <dbReference type="ChEBI" id="CHEBI:597326"/>
    </ligand>
</feature>
<evidence type="ECO:0000256" key="5">
    <source>
        <dbReference type="NCBIfam" id="TIGR01814"/>
    </source>
</evidence>
<feature type="binding site" evidence="4">
    <location>
        <position position="98"/>
    </location>
    <ligand>
        <name>pyridoxal 5'-phosphate</name>
        <dbReference type="ChEBI" id="CHEBI:597326"/>
    </ligand>
</feature>
<dbReference type="InterPro" id="IPR015422">
    <property type="entry name" value="PyrdxlP-dep_Trfase_small"/>
</dbReference>
<comment type="pathway">
    <text evidence="4 6">Amino-acid degradation; L-kynurenine degradation; L-alanine and anthranilate from L-kynurenine: step 1/1.</text>
</comment>
<keyword evidence="8" id="KW-1185">Reference proteome</keyword>
<sequence>MLGLEYAKQLDQKDPLASYKAEFYLPSDGIYLDGNSLGLLSKRAEQALLQSLEDWKKNGIDGWTEGAEPWFYFSEKLGKMSAPLIGAKEGEVVVTGSISVNLHQMLSTFYKPDGKRTKILADELAFPTDIYAVKSQLALKGMDTQENLKLIKSKDGHTLDEDDIITEMTSDVALILLPSVLYRSGQLLDMKKLTAAAHERGIIIGFDLAHSMGAVPHELHDWGVDFAVWCNYKYLNNGPGGVGGLFVHQKHFGKAPGLAGWFGSDKNKQFDMEHQFSPSEHAGAYQIGTPHVLSAAPLLGSLSLFEEVGIKAIREKSLALTQFLMELLEQEKLHEVFTMINPKENERRGGHVALQHEEAARICKALKENKIIPDFRSPNIIRLAPIAFYTSYEDVWKFVQTLKKIMDEKTYEKFENTRNVVA</sequence>
<dbReference type="Gene3D" id="3.40.640.10">
    <property type="entry name" value="Type I PLP-dependent aspartate aminotransferase-like (Major domain)"/>
    <property type="match status" value="1"/>
</dbReference>
<dbReference type="InterPro" id="IPR015421">
    <property type="entry name" value="PyrdxlP-dep_Trfase_major"/>
</dbReference>
<dbReference type="EMBL" id="BAAADJ010000019">
    <property type="protein sequence ID" value="GAA0328210.1"/>
    <property type="molecule type" value="Genomic_DNA"/>
</dbReference>
<feature type="binding site" evidence="4">
    <location>
        <position position="99"/>
    </location>
    <ligand>
        <name>pyridoxal 5'-phosphate</name>
        <dbReference type="ChEBI" id="CHEBI:597326"/>
    </ligand>
</feature>
<feature type="binding site" evidence="4">
    <location>
        <position position="232"/>
    </location>
    <ligand>
        <name>pyridoxal 5'-phosphate</name>
        <dbReference type="ChEBI" id="CHEBI:597326"/>
    </ligand>
</feature>
<dbReference type="Proteomes" id="UP001500782">
    <property type="component" value="Unassembled WGS sequence"/>
</dbReference>
<comment type="function">
    <text evidence="4 6">Catalyzes the cleavage of L-kynurenine (L-Kyn) and L-3-hydroxykynurenine (L-3OHKyn) into anthranilic acid (AA) and 3-hydroxyanthranilic acid (3-OHAA), respectively.</text>
</comment>
<accession>A0ABP3FZ43</accession>
<comment type="catalytic activity">
    <reaction evidence="6">
        <text>3-hydroxy-L-kynurenine + H2O = 3-hydroxyanthranilate + L-alanine + H(+)</text>
        <dbReference type="Rhea" id="RHEA:25143"/>
        <dbReference type="ChEBI" id="CHEBI:15377"/>
        <dbReference type="ChEBI" id="CHEBI:15378"/>
        <dbReference type="ChEBI" id="CHEBI:36559"/>
        <dbReference type="ChEBI" id="CHEBI:57972"/>
        <dbReference type="ChEBI" id="CHEBI:58125"/>
        <dbReference type="EC" id="3.7.1.3"/>
    </reaction>
</comment>
<feature type="binding site" evidence="4">
    <location>
        <begin position="126"/>
        <end position="129"/>
    </location>
    <ligand>
        <name>pyridoxal 5'-phosphate</name>
        <dbReference type="ChEBI" id="CHEBI:597326"/>
    </ligand>
</feature>